<dbReference type="Pfam" id="PF08447">
    <property type="entry name" value="PAS_3"/>
    <property type="match status" value="1"/>
</dbReference>
<dbReference type="InterPro" id="IPR003607">
    <property type="entry name" value="HD/PDEase_dom"/>
</dbReference>
<dbReference type="Pfam" id="PF13426">
    <property type="entry name" value="PAS_9"/>
    <property type="match status" value="1"/>
</dbReference>
<accession>A0AAE4BMQ2</accession>
<dbReference type="AlphaFoldDB" id="A0AAE4BMQ2"/>
<dbReference type="CDD" id="cd00077">
    <property type="entry name" value="HDc"/>
    <property type="match status" value="1"/>
</dbReference>
<organism evidence="3 4">
    <name type="scientific">Deinococcus soli</name>
    <name type="common">ex Cha et al. 2016</name>
    <dbReference type="NCBI Taxonomy" id="1309411"/>
    <lineage>
        <taxon>Bacteria</taxon>
        <taxon>Thermotogati</taxon>
        <taxon>Deinococcota</taxon>
        <taxon>Deinococci</taxon>
        <taxon>Deinococcales</taxon>
        <taxon>Deinococcaceae</taxon>
        <taxon>Deinococcus</taxon>
    </lineage>
</organism>
<dbReference type="Gene3D" id="1.10.3210.10">
    <property type="entry name" value="Hypothetical protein af1432"/>
    <property type="match status" value="1"/>
</dbReference>
<evidence type="ECO:0000313" key="4">
    <source>
        <dbReference type="Proteomes" id="UP001185331"/>
    </source>
</evidence>
<dbReference type="Pfam" id="PF13487">
    <property type="entry name" value="HD_5"/>
    <property type="match status" value="1"/>
</dbReference>
<evidence type="ECO:0000259" key="1">
    <source>
        <dbReference type="PROSITE" id="PS50112"/>
    </source>
</evidence>
<feature type="domain" description="PAS" evidence="1">
    <location>
        <begin position="129"/>
        <end position="199"/>
    </location>
</feature>
<dbReference type="InterPro" id="IPR037522">
    <property type="entry name" value="HD_GYP_dom"/>
</dbReference>
<comment type="caution">
    <text evidence="3">The sequence shown here is derived from an EMBL/GenBank/DDBJ whole genome shotgun (WGS) entry which is preliminary data.</text>
</comment>
<dbReference type="SMART" id="SM00471">
    <property type="entry name" value="HDc"/>
    <property type="match status" value="1"/>
</dbReference>
<dbReference type="InterPro" id="IPR003018">
    <property type="entry name" value="GAF"/>
</dbReference>
<dbReference type="InterPro" id="IPR052020">
    <property type="entry name" value="Cyclic_di-GMP/3'3'-cGAMP_PDE"/>
</dbReference>
<evidence type="ECO:0000259" key="2">
    <source>
        <dbReference type="PROSITE" id="PS51832"/>
    </source>
</evidence>
<dbReference type="Proteomes" id="UP001185331">
    <property type="component" value="Unassembled WGS sequence"/>
</dbReference>
<name>A0AAE4BMQ2_9DEIO</name>
<dbReference type="NCBIfam" id="TIGR00229">
    <property type="entry name" value="sensory_box"/>
    <property type="match status" value="2"/>
</dbReference>
<proteinExistence type="predicted"/>
<sequence length="743" mass="81657">MTQLPSSSDDPQAGPDRAALDRLLAHHHDLTLGVTLDGHVSYLSPAARRALPEARPGDLLSALVHPDDAPAFTGRLAALQDGGAVTLPPFRMGRADDWQHLSGHAALHRNDPLLPGVTVTVRPHAAQNQERRHQRLTRYGSDLVSVLNADTQLTFTTDATTQILGYPDGALLRRPVFGYIHPDDHGPVTQALAHLAQGGPDPVRLTFRFRHFDGHWVWIESIAANHFDDPDIGGILINSRDVSVTVQLQQELQRREEASRHLFERNPLPMWLYDRQTLAITDVNEAAAHKYGYSRGEFLNLTIRDLRPPEDEGVLTDILAGLPEGRVATTAAQHVLRGGTVIDVLSHGRTVTVGGRDLRLVVSEDVTTQNAAEAQRLAQMRRYQALLDLTEALAAARDPLELAREALQRCVDLTDCAGGVYVSIQGEHLETQHTHQLGEALTAYALRAPGHVSTLTGLAPGLAQGQAQFMPIDPDRLPPDMRAHTGPYRSMAALPVLARGQLLGAFVLFNPYPAFTADARRLLTTISEYASTAMDRSLHVAQLDASREETLRAMGLMLEYRDYETAGHTDRVVTLAERLGTQVQLPGSELDALRWGAYLHDTGKIAIPDRILLKPGRLDAAEWAAMQRHSEIGYELLSHVPNLPRSTLDVVLRHHERWDGSGYPSGLAGTAIPLPARLFALVDVYDALTDERPYKHAWSHDDALAEIERAAGTQFDPALTATFLTMMRALGPRTRPRGAELDR</sequence>
<dbReference type="PROSITE" id="PS50112">
    <property type="entry name" value="PAS"/>
    <property type="match status" value="2"/>
</dbReference>
<gene>
    <name evidence="3" type="ORF">J2Y00_002319</name>
</gene>
<dbReference type="SUPFAM" id="SSF55785">
    <property type="entry name" value="PYP-like sensor domain (PAS domain)"/>
    <property type="match status" value="3"/>
</dbReference>
<feature type="domain" description="HD-GYP" evidence="2">
    <location>
        <begin position="543"/>
        <end position="739"/>
    </location>
</feature>
<dbReference type="Gene3D" id="3.30.450.40">
    <property type="match status" value="1"/>
</dbReference>
<dbReference type="InterPro" id="IPR013655">
    <property type="entry name" value="PAS_fold_3"/>
</dbReference>
<dbReference type="InterPro" id="IPR000014">
    <property type="entry name" value="PAS"/>
</dbReference>
<dbReference type="EMBL" id="JAVDQK010000005">
    <property type="protein sequence ID" value="MDR6218722.1"/>
    <property type="molecule type" value="Genomic_DNA"/>
</dbReference>
<dbReference type="RefSeq" id="WP_309853253.1">
    <property type="nucleotide sequence ID" value="NZ_JAVDQJ010000004.1"/>
</dbReference>
<dbReference type="Pfam" id="PF13185">
    <property type="entry name" value="GAF_2"/>
    <property type="match status" value="1"/>
</dbReference>
<evidence type="ECO:0000313" key="3">
    <source>
        <dbReference type="EMBL" id="MDR6218722.1"/>
    </source>
</evidence>
<dbReference type="PANTHER" id="PTHR45228">
    <property type="entry name" value="CYCLIC DI-GMP PHOSPHODIESTERASE TM_0186-RELATED"/>
    <property type="match status" value="1"/>
</dbReference>
<dbReference type="SMART" id="SM00091">
    <property type="entry name" value="PAS"/>
    <property type="match status" value="3"/>
</dbReference>
<feature type="domain" description="PAS" evidence="1">
    <location>
        <begin position="255"/>
        <end position="326"/>
    </location>
</feature>
<dbReference type="SUPFAM" id="SSF55781">
    <property type="entry name" value="GAF domain-like"/>
    <property type="match status" value="1"/>
</dbReference>
<dbReference type="PANTHER" id="PTHR45228:SF8">
    <property type="entry name" value="TWO-COMPONENT RESPONSE REGULATOR-RELATED"/>
    <property type="match status" value="1"/>
</dbReference>
<dbReference type="InterPro" id="IPR029016">
    <property type="entry name" value="GAF-like_dom_sf"/>
</dbReference>
<dbReference type="PROSITE" id="PS51832">
    <property type="entry name" value="HD_GYP"/>
    <property type="match status" value="1"/>
</dbReference>
<dbReference type="Gene3D" id="3.30.450.20">
    <property type="entry name" value="PAS domain"/>
    <property type="match status" value="2"/>
</dbReference>
<dbReference type="InterPro" id="IPR035965">
    <property type="entry name" value="PAS-like_dom_sf"/>
</dbReference>
<dbReference type="CDD" id="cd00130">
    <property type="entry name" value="PAS"/>
    <property type="match status" value="3"/>
</dbReference>
<reference evidence="3" key="1">
    <citation type="submission" date="2023-07" db="EMBL/GenBank/DDBJ databases">
        <title>Sorghum-associated microbial communities from plants grown in Nebraska, USA.</title>
        <authorList>
            <person name="Schachtman D."/>
        </authorList>
    </citation>
    <scope>NUCLEOTIDE SEQUENCE</scope>
    <source>
        <strain evidence="3">BE330</strain>
    </source>
</reference>
<dbReference type="SUPFAM" id="SSF109604">
    <property type="entry name" value="HD-domain/PDEase-like"/>
    <property type="match status" value="1"/>
</dbReference>
<protein>
    <submittedName>
        <fullName evidence="3">PAS domain S-box-containing protein</fullName>
    </submittedName>
</protein>